<protein>
    <submittedName>
        <fullName evidence="8">Cytochrome P450</fullName>
    </submittedName>
</protein>
<comment type="caution">
    <text evidence="8">The sequence shown here is derived from an EMBL/GenBank/DDBJ whole genome shotgun (WGS) entry which is preliminary data.</text>
</comment>
<keyword evidence="6" id="KW-0503">Monooxygenase</keyword>
<keyword evidence="7" id="KW-0349">Heme</keyword>
<evidence type="ECO:0000256" key="6">
    <source>
        <dbReference type="ARBA" id="ARBA00023033"/>
    </source>
</evidence>
<dbReference type="GO" id="GO:0020037">
    <property type="term" value="F:heme binding"/>
    <property type="evidence" value="ECO:0007669"/>
    <property type="project" value="InterPro"/>
</dbReference>
<feature type="binding site" description="axial binding residue" evidence="7">
    <location>
        <position position="457"/>
    </location>
    <ligand>
        <name>heme</name>
        <dbReference type="ChEBI" id="CHEBI:30413"/>
    </ligand>
    <ligandPart>
        <name>Fe</name>
        <dbReference type="ChEBI" id="CHEBI:18248"/>
    </ligandPart>
</feature>
<keyword evidence="4" id="KW-0560">Oxidoreductase</keyword>
<gene>
    <name evidence="8" type="ORF">CH63R_00141</name>
</gene>
<dbReference type="VEuPathDB" id="FungiDB:CH63R_00141"/>
<dbReference type="CDD" id="cd11041">
    <property type="entry name" value="CYP503A1-like"/>
    <property type="match status" value="1"/>
</dbReference>
<dbReference type="PANTHER" id="PTHR46206">
    <property type="entry name" value="CYTOCHROME P450"/>
    <property type="match status" value="1"/>
</dbReference>
<reference evidence="9" key="1">
    <citation type="journal article" date="2017" name="BMC Genomics">
        <title>Gapless genome assembly of Colletotrichum higginsianum reveals chromosome structure and association of transposable elements with secondary metabolite gene clusters.</title>
        <authorList>
            <person name="Dallery J.-F."/>
            <person name="Lapalu N."/>
            <person name="Zampounis A."/>
            <person name="Pigne S."/>
            <person name="Luyten I."/>
            <person name="Amselem J."/>
            <person name="Wittenberg A.H.J."/>
            <person name="Zhou S."/>
            <person name="de Queiroz M.V."/>
            <person name="Robin G.P."/>
            <person name="Auger A."/>
            <person name="Hainaut M."/>
            <person name="Henrissat B."/>
            <person name="Kim K.-T."/>
            <person name="Lee Y.-H."/>
            <person name="Lespinet O."/>
            <person name="Schwartz D.C."/>
            <person name="Thon M.R."/>
            <person name="O'Connell R.J."/>
        </authorList>
    </citation>
    <scope>NUCLEOTIDE SEQUENCE [LARGE SCALE GENOMIC DNA]</scope>
    <source>
        <strain evidence="9">IMI 349063</strain>
    </source>
</reference>
<evidence type="ECO:0000256" key="3">
    <source>
        <dbReference type="ARBA" id="ARBA00022723"/>
    </source>
</evidence>
<dbReference type="PRINTS" id="PR00465">
    <property type="entry name" value="EP450IV"/>
</dbReference>
<evidence type="ECO:0000256" key="1">
    <source>
        <dbReference type="ARBA" id="ARBA00001971"/>
    </source>
</evidence>
<comment type="similarity">
    <text evidence="2">Belongs to the cytochrome P450 family.</text>
</comment>
<dbReference type="EMBL" id="LTAN01000001">
    <property type="protein sequence ID" value="OBR14961.1"/>
    <property type="molecule type" value="Genomic_DNA"/>
</dbReference>
<dbReference type="SUPFAM" id="SSF48264">
    <property type="entry name" value="Cytochrome P450"/>
    <property type="match status" value="1"/>
</dbReference>
<dbReference type="Pfam" id="PF00067">
    <property type="entry name" value="p450"/>
    <property type="match status" value="1"/>
</dbReference>
<dbReference type="GO" id="GO:0004497">
    <property type="term" value="F:monooxygenase activity"/>
    <property type="evidence" value="ECO:0007669"/>
    <property type="project" value="UniProtKB-KW"/>
</dbReference>
<accession>A0A1B7YSF1</accession>
<dbReference type="InterPro" id="IPR001128">
    <property type="entry name" value="Cyt_P450"/>
</dbReference>
<comment type="cofactor">
    <cofactor evidence="1 7">
        <name>heme</name>
        <dbReference type="ChEBI" id="CHEBI:30413"/>
    </cofactor>
</comment>
<name>A0A1B7YSF1_COLHI</name>
<evidence type="ECO:0000256" key="2">
    <source>
        <dbReference type="ARBA" id="ARBA00010617"/>
    </source>
</evidence>
<evidence type="ECO:0000256" key="5">
    <source>
        <dbReference type="ARBA" id="ARBA00023004"/>
    </source>
</evidence>
<keyword evidence="5 7" id="KW-0408">Iron</keyword>
<dbReference type="Gene3D" id="1.10.630.10">
    <property type="entry name" value="Cytochrome P450"/>
    <property type="match status" value="1"/>
</dbReference>
<keyword evidence="9" id="KW-1185">Reference proteome</keyword>
<dbReference type="GO" id="GO:0005506">
    <property type="term" value="F:iron ion binding"/>
    <property type="evidence" value="ECO:0007669"/>
    <property type="project" value="InterPro"/>
</dbReference>
<dbReference type="AlphaFoldDB" id="A0A1B7YSF1"/>
<dbReference type="PANTHER" id="PTHR46206:SF7">
    <property type="entry name" value="P450, PUTATIVE (EUROFUNG)-RELATED"/>
    <property type="match status" value="1"/>
</dbReference>
<dbReference type="Proteomes" id="UP000092177">
    <property type="component" value="Chromosome 1"/>
</dbReference>
<evidence type="ECO:0000256" key="7">
    <source>
        <dbReference type="PIRSR" id="PIRSR602403-1"/>
    </source>
</evidence>
<proteinExistence type="inferred from homology"/>
<dbReference type="GO" id="GO:0016705">
    <property type="term" value="F:oxidoreductase activity, acting on paired donors, with incorporation or reduction of molecular oxygen"/>
    <property type="evidence" value="ECO:0007669"/>
    <property type="project" value="InterPro"/>
</dbReference>
<dbReference type="RefSeq" id="XP_018163478.1">
    <property type="nucleotide sequence ID" value="XM_018295116.1"/>
</dbReference>
<organism evidence="8 9">
    <name type="scientific">Colletotrichum higginsianum (strain IMI 349063)</name>
    <name type="common">Crucifer anthracnose fungus</name>
    <dbReference type="NCBI Taxonomy" id="759273"/>
    <lineage>
        <taxon>Eukaryota</taxon>
        <taxon>Fungi</taxon>
        <taxon>Dikarya</taxon>
        <taxon>Ascomycota</taxon>
        <taxon>Pezizomycotina</taxon>
        <taxon>Sordariomycetes</taxon>
        <taxon>Hypocreomycetidae</taxon>
        <taxon>Glomerellales</taxon>
        <taxon>Glomerellaceae</taxon>
        <taxon>Colletotrichum</taxon>
        <taxon>Colletotrichum destructivum species complex</taxon>
    </lineage>
</organism>
<evidence type="ECO:0000313" key="9">
    <source>
        <dbReference type="Proteomes" id="UP000092177"/>
    </source>
</evidence>
<dbReference type="KEGG" id="chig:CH63R_00141"/>
<sequence>MASISSTVTKASLIGSIGLFLFCFISYLARGWPFSKRPTIDVPTVSPRPNSVFDFGSLLLQGYFEHPNKPFKIVGPQSDLILLPKQYASELGTYNYQQLSFGAAIHDFWISKHTTWRYHLDDETGRQTLMGSLKRYGAHVVSVIDEEIEHSFKEWEDGYFQSTKDKRHINQNTSDGWTEVSMNPCLRPLVNRTFGRVLVGAPTCRDPDWVTAASGVGIKLMLAARDLRGFHAWLRPLIKHVLPNYRILMAARRKLAEKIAPIVKERLLQDRALEQRPHDMIGYQLQHSAGWRTTDVDFQVGQIFDNVFAGDNQIVNALLQCVYDLASLPECQQLMREEVCNALSQSKVITLESLSRMPKVDSFMKEVVRMRPGTLIVVMARKALCDVKLSDGLVIPRGVTVAMPSFAINHDPAVYGEDAASFKPFRFVASDNNTPSSAAFESISGPGLDFGRGKASCPGRYIALWTMKVVLARFIFHYEVKLKPGTSRPEDIAAGVHRIADLAGDMLIRKVVA</sequence>
<dbReference type="GeneID" id="28859223"/>
<dbReference type="OrthoDB" id="1844152at2759"/>
<keyword evidence="3 7" id="KW-0479">Metal-binding</keyword>
<dbReference type="InterPro" id="IPR002403">
    <property type="entry name" value="Cyt_P450_E_grp-IV"/>
</dbReference>
<evidence type="ECO:0000313" key="8">
    <source>
        <dbReference type="EMBL" id="OBR14961.1"/>
    </source>
</evidence>
<evidence type="ECO:0000256" key="4">
    <source>
        <dbReference type="ARBA" id="ARBA00023002"/>
    </source>
</evidence>
<dbReference type="InterPro" id="IPR036396">
    <property type="entry name" value="Cyt_P450_sf"/>
</dbReference>